<evidence type="ECO:0000313" key="6">
    <source>
        <dbReference type="EMBL" id="CAD9267305.1"/>
    </source>
</evidence>
<keyword evidence="5" id="KW-0732">Signal</keyword>
<evidence type="ECO:0000256" key="4">
    <source>
        <dbReference type="SAM" id="MobiDB-lite"/>
    </source>
</evidence>
<feature type="chain" id="PRO_5031563172" description="Ankyrin repeat domain-containing protein" evidence="5">
    <location>
        <begin position="19"/>
        <end position="187"/>
    </location>
</feature>
<evidence type="ECO:0008006" key="7">
    <source>
        <dbReference type="Google" id="ProtNLM"/>
    </source>
</evidence>
<evidence type="ECO:0000256" key="5">
    <source>
        <dbReference type="SAM" id="SignalP"/>
    </source>
</evidence>
<dbReference type="AlphaFoldDB" id="A0A7S1UGA5"/>
<reference evidence="6" key="1">
    <citation type="submission" date="2021-01" db="EMBL/GenBank/DDBJ databases">
        <authorList>
            <person name="Corre E."/>
            <person name="Pelletier E."/>
            <person name="Niang G."/>
            <person name="Scheremetjew M."/>
            <person name="Finn R."/>
            <person name="Kale V."/>
            <person name="Holt S."/>
            <person name="Cochrane G."/>
            <person name="Meng A."/>
            <person name="Brown T."/>
            <person name="Cohen L."/>
        </authorList>
    </citation>
    <scope>NUCLEOTIDE SEQUENCE</scope>
    <source>
        <strain evidence="6">CCMP2877</strain>
    </source>
</reference>
<evidence type="ECO:0000256" key="1">
    <source>
        <dbReference type="ARBA" id="ARBA00022737"/>
    </source>
</evidence>
<keyword evidence="1" id="KW-0677">Repeat</keyword>
<dbReference type="SUPFAM" id="SSF48403">
    <property type="entry name" value="Ankyrin repeat"/>
    <property type="match status" value="1"/>
</dbReference>
<feature type="repeat" description="ANK" evidence="3">
    <location>
        <begin position="67"/>
        <end position="99"/>
    </location>
</feature>
<evidence type="ECO:0000256" key="2">
    <source>
        <dbReference type="ARBA" id="ARBA00023043"/>
    </source>
</evidence>
<gene>
    <name evidence="6" type="ORF">PPAR1163_LOCUS25731</name>
</gene>
<proteinExistence type="predicted"/>
<dbReference type="InterPro" id="IPR036770">
    <property type="entry name" value="Ankyrin_rpt-contain_sf"/>
</dbReference>
<feature type="signal peptide" evidence="5">
    <location>
        <begin position="1"/>
        <end position="18"/>
    </location>
</feature>
<dbReference type="PROSITE" id="PS50297">
    <property type="entry name" value="ANK_REP_REGION"/>
    <property type="match status" value="1"/>
</dbReference>
<organism evidence="6">
    <name type="scientific">Phaeomonas parva</name>
    <dbReference type="NCBI Taxonomy" id="124430"/>
    <lineage>
        <taxon>Eukaryota</taxon>
        <taxon>Sar</taxon>
        <taxon>Stramenopiles</taxon>
        <taxon>Ochrophyta</taxon>
        <taxon>Pinguiophyceae</taxon>
        <taxon>Pinguiochrysidales</taxon>
        <taxon>Pinguiochrysidaceae</taxon>
        <taxon>Phaeomonas</taxon>
    </lineage>
</organism>
<evidence type="ECO:0000256" key="3">
    <source>
        <dbReference type="PROSITE-ProRule" id="PRU00023"/>
    </source>
</evidence>
<keyword evidence="2 3" id="KW-0040">ANK repeat</keyword>
<dbReference type="InterPro" id="IPR002110">
    <property type="entry name" value="Ankyrin_rpt"/>
</dbReference>
<dbReference type="EMBL" id="HBGJ01040886">
    <property type="protein sequence ID" value="CAD9267305.1"/>
    <property type="molecule type" value="Transcribed_RNA"/>
</dbReference>
<feature type="compositionally biased region" description="Low complexity" evidence="4">
    <location>
        <begin position="167"/>
        <end position="178"/>
    </location>
</feature>
<sequence length="187" mass="20132">MRAPPPLLLLLALPLAAAQMAVNDVPDERLKYLTELHRAAVEGDEALARAALAADPLSINFAGADHHWVSPLYAAAEHGNVSVLRLLLEAGADASQETADGSTPLLAAANFEEEEVPLRWLWRWRVSSSPPAPTRRTATSSATTPRRSPPREATRSSTGSCARPRRASSTARRAVTVTLRSFSAHRT</sequence>
<dbReference type="PROSITE" id="PS50088">
    <property type="entry name" value="ANK_REPEAT"/>
    <property type="match status" value="1"/>
</dbReference>
<feature type="compositionally biased region" description="Low complexity" evidence="4">
    <location>
        <begin position="134"/>
        <end position="146"/>
    </location>
</feature>
<dbReference type="PANTHER" id="PTHR24173:SF74">
    <property type="entry name" value="ANKYRIN REPEAT DOMAIN-CONTAINING PROTEIN 16"/>
    <property type="match status" value="1"/>
</dbReference>
<accession>A0A7S1UGA5</accession>
<dbReference type="SMART" id="SM00248">
    <property type="entry name" value="ANK"/>
    <property type="match status" value="2"/>
</dbReference>
<protein>
    <recommendedName>
        <fullName evidence="7">Ankyrin repeat domain-containing protein</fullName>
    </recommendedName>
</protein>
<dbReference type="PANTHER" id="PTHR24173">
    <property type="entry name" value="ANKYRIN REPEAT CONTAINING"/>
    <property type="match status" value="1"/>
</dbReference>
<name>A0A7S1UGA5_9STRA</name>
<dbReference type="Pfam" id="PF12796">
    <property type="entry name" value="Ank_2"/>
    <property type="match status" value="1"/>
</dbReference>
<dbReference type="Gene3D" id="1.25.40.20">
    <property type="entry name" value="Ankyrin repeat-containing domain"/>
    <property type="match status" value="1"/>
</dbReference>
<feature type="region of interest" description="Disordered" evidence="4">
    <location>
        <begin position="128"/>
        <end position="187"/>
    </location>
</feature>